<gene>
    <name evidence="1" type="ORF">RND71_019247</name>
</gene>
<accession>A0AAE1VH87</accession>
<sequence length="211" mass="24709">MQPNYSTHNDFYYLVQHWTQEYTSKLRISYAWGKLKWQWLRIETKHPTSLRYATLNVSIQIFRSYSSNIVFSKFTILLSVLQPATKQTRSTSSLKHLALESSLFSLVREINTKEQARHNCISSLYVLVRRTAVDSNVVLVDIAVDYEHELETVKTSSSAEHRYVLADSLQIWLMIISLALSFLDRMQSNKESERKKNSLEIPSNKFLTPWR</sequence>
<name>A0AAE1VH87_9SOLA</name>
<comment type="caution">
    <text evidence="1">The sequence shown here is derived from an EMBL/GenBank/DDBJ whole genome shotgun (WGS) entry which is preliminary data.</text>
</comment>
<dbReference type="AlphaFoldDB" id="A0AAE1VH87"/>
<organism evidence="1 2">
    <name type="scientific">Anisodus tanguticus</name>
    <dbReference type="NCBI Taxonomy" id="243964"/>
    <lineage>
        <taxon>Eukaryota</taxon>
        <taxon>Viridiplantae</taxon>
        <taxon>Streptophyta</taxon>
        <taxon>Embryophyta</taxon>
        <taxon>Tracheophyta</taxon>
        <taxon>Spermatophyta</taxon>
        <taxon>Magnoliopsida</taxon>
        <taxon>eudicotyledons</taxon>
        <taxon>Gunneridae</taxon>
        <taxon>Pentapetalae</taxon>
        <taxon>asterids</taxon>
        <taxon>lamiids</taxon>
        <taxon>Solanales</taxon>
        <taxon>Solanaceae</taxon>
        <taxon>Solanoideae</taxon>
        <taxon>Hyoscyameae</taxon>
        <taxon>Anisodus</taxon>
    </lineage>
</organism>
<dbReference type="Proteomes" id="UP001291623">
    <property type="component" value="Unassembled WGS sequence"/>
</dbReference>
<keyword evidence="2" id="KW-1185">Reference proteome</keyword>
<proteinExistence type="predicted"/>
<protein>
    <submittedName>
        <fullName evidence="1">Uncharacterized protein</fullName>
    </submittedName>
</protein>
<evidence type="ECO:0000313" key="1">
    <source>
        <dbReference type="EMBL" id="KAK4360295.1"/>
    </source>
</evidence>
<evidence type="ECO:0000313" key="2">
    <source>
        <dbReference type="Proteomes" id="UP001291623"/>
    </source>
</evidence>
<reference evidence="1" key="1">
    <citation type="submission" date="2023-12" db="EMBL/GenBank/DDBJ databases">
        <title>Genome assembly of Anisodus tanguticus.</title>
        <authorList>
            <person name="Wang Y.-J."/>
        </authorList>
    </citation>
    <scope>NUCLEOTIDE SEQUENCE</scope>
    <source>
        <strain evidence="1">KB-2021</strain>
        <tissue evidence="1">Leaf</tissue>
    </source>
</reference>
<dbReference type="EMBL" id="JAVYJV010000010">
    <property type="protein sequence ID" value="KAK4360295.1"/>
    <property type="molecule type" value="Genomic_DNA"/>
</dbReference>